<evidence type="ECO:0000313" key="2">
    <source>
        <dbReference type="Proteomes" id="UP000808906"/>
    </source>
</evidence>
<reference evidence="1" key="1">
    <citation type="submission" date="2019-11" db="EMBL/GenBank/DDBJ databases">
        <title>Spread of Macrolides and rifampicin resistant Rhodococcus equi in clinical isolates in the USA.</title>
        <authorList>
            <person name="Alvarez-Narvaez S."/>
            <person name="Huber L."/>
            <person name="Cohen N.D."/>
            <person name="Slovis N."/>
            <person name="Greiter M."/>
            <person name="Giguere S."/>
            <person name="Hart K."/>
        </authorList>
    </citation>
    <scope>NUCLEOTIDE SEQUENCE</scope>
    <source>
        <strain evidence="1">Lh_17</strain>
    </source>
</reference>
<dbReference type="Proteomes" id="UP000808906">
    <property type="component" value="Unassembled WGS sequence"/>
</dbReference>
<sequence length="174" mass="18645">MTAPPEPEIVTPEELAAFQSEEGIDELSLAAAISEVRGYCGWHIAPQRTETLVLDGPGLSVLLLPTMQVANVAAVVENGTALSVGDAVEWSAKGMLRRRSGWTDRWRSISVTLTHGYAEAPAELKRLILATAASQVDEGAAAVAEKVGPFEFSIAQLQPHQLAILNRYRLGWGA</sequence>
<organism evidence="1 2">
    <name type="scientific">Rhodococcus hoagii</name>
    <name type="common">Corynebacterium equii</name>
    <dbReference type="NCBI Taxonomy" id="43767"/>
    <lineage>
        <taxon>Bacteria</taxon>
        <taxon>Bacillati</taxon>
        <taxon>Actinomycetota</taxon>
        <taxon>Actinomycetes</taxon>
        <taxon>Mycobacteriales</taxon>
        <taxon>Nocardiaceae</taxon>
        <taxon>Prescottella</taxon>
    </lineage>
</organism>
<proteinExistence type="predicted"/>
<evidence type="ECO:0000313" key="1">
    <source>
        <dbReference type="EMBL" id="MBM4567983.1"/>
    </source>
</evidence>
<gene>
    <name evidence="1" type="ORF">GS441_21950</name>
</gene>
<name>A0A9Q2PQC9_RHOHA</name>
<protein>
    <recommendedName>
        <fullName evidence="3">Head-to-tail adaptor</fullName>
    </recommendedName>
</protein>
<dbReference type="EMBL" id="WUXR01000017">
    <property type="protein sequence ID" value="MBM4567983.1"/>
    <property type="molecule type" value="Genomic_DNA"/>
</dbReference>
<accession>A0A9Q2PQC9</accession>
<evidence type="ECO:0008006" key="3">
    <source>
        <dbReference type="Google" id="ProtNLM"/>
    </source>
</evidence>
<dbReference type="AlphaFoldDB" id="A0A9Q2PQC9"/>
<comment type="caution">
    <text evidence="1">The sequence shown here is derived from an EMBL/GenBank/DDBJ whole genome shotgun (WGS) entry which is preliminary data.</text>
</comment>